<comment type="subcellular location">
    <subcellularLocation>
        <location evidence="1">Membrane</location>
        <topology evidence="1">Multi-pass membrane protein</topology>
    </subcellularLocation>
</comment>
<dbReference type="Gene3D" id="1.20.1540.10">
    <property type="entry name" value="Rhomboid-like"/>
    <property type="match status" value="1"/>
</dbReference>
<accession>A0A9W7A622</accession>
<dbReference type="Proteomes" id="UP001165082">
    <property type="component" value="Unassembled WGS sequence"/>
</dbReference>
<dbReference type="OrthoDB" id="418595at2759"/>
<evidence type="ECO:0000256" key="1">
    <source>
        <dbReference type="ARBA" id="ARBA00004141"/>
    </source>
</evidence>
<dbReference type="SUPFAM" id="SSF144091">
    <property type="entry name" value="Rhomboid-like"/>
    <property type="match status" value="1"/>
</dbReference>
<protein>
    <recommendedName>
        <fullName evidence="7">Peptidase S54 rhomboid domain-containing protein</fullName>
    </recommendedName>
</protein>
<keyword evidence="9" id="KW-1185">Reference proteome</keyword>
<dbReference type="AlphaFoldDB" id="A0A9W7A622"/>
<feature type="transmembrane region" description="Helical" evidence="6">
    <location>
        <begin position="124"/>
        <end position="143"/>
    </location>
</feature>
<gene>
    <name evidence="8" type="ORF">TrRE_jg11192</name>
</gene>
<name>A0A9W7A622_9STRA</name>
<organism evidence="8 9">
    <name type="scientific">Triparma retinervis</name>
    <dbReference type="NCBI Taxonomy" id="2557542"/>
    <lineage>
        <taxon>Eukaryota</taxon>
        <taxon>Sar</taxon>
        <taxon>Stramenopiles</taxon>
        <taxon>Ochrophyta</taxon>
        <taxon>Bolidophyceae</taxon>
        <taxon>Parmales</taxon>
        <taxon>Triparmaceae</taxon>
        <taxon>Triparma</taxon>
    </lineage>
</organism>
<comment type="caution">
    <text evidence="8">The sequence shown here is derived from an EMBL/GenBank/DDBJ whole genome shotgun (WGS) entry which is preliminary data.</text>
</comment>
<sequence>MTPRSTFRTPSGSLTSLSKILLITTASFSMQAISPPFTSLFTRSTPAILRRPASNYYRLLTSGFLHGSVSHILVNTYSLTQIGPEVESCFNARRFTALYLSSIVGGNIISHRATLLGLPGTAPFGLGASGGVCGLLGGYYMFLRLNKRYFVSPGIDKGLESLRRTAALNFAGGLMVAGIDNYAHAGGAITGAAYAYFWGPRLRRDGIGRVVDVPRLDELGGRVRKGLGGEEKGGGLKMKRGPRLPSYIG</sequence>
<evidence type="ECO:0000256" key="5">
    <source>
        <dbReference type="SAM" id="MobiDB-lite"/>
    </source>
</evidence>
<evidence type="ECO:0000256" key="2">
    <source>
        <dbReference type="ARBA" id="ARBA00022692"/>
    </source>
</evidence>
<feature type="region of interest" description="Disordered" evidence="5">
    <location>
        <begin position="230"/>
        <end position="249"/>
    </location>
</feature>
<reference evidence="8" key="1">
    <citation type="submission" date="2022-07" db="EMBL/GenBank/DDBJ databases">
        <title>Genome analysis of Parmales, a sister group of diatoms, reveals the evolutionary specialization of diatoms from phago-mixotrophs to photoautotrophs.</title>
        <authorList>
            <person name="Ban H."/>
            <person name="Sato S."/>
            <person name="Yoshikawa S."/>
            <person name="Kazumasa Y."/>
            <person name="Nakamura Y."/>
            <person name="Ichinomiya M."/>
            <person name="Saitoh K."/>
            <person name="Sato N."/>
            <person name="Blanc-Mathieu R."/>
            <person name="Endo H."/>
            <person name="Kuwata A."/>
            <person name="Ogata H."/>
        </authorList>
    </citation>
    <scope>NUCLEOTIDE SEQUENCE</scope>
</reference>
<feature type="domain" description="Peptidase S54 rhomboid" evidence="7">
    <location>
        <begin position="55"/>
        <end position="198"/>
    </location>
</feature>
<dbReference type="InterPro" id="IPR035952">
    <property type="entry name" value="Rhomboid-like_sf"/>
</dbReference>
<dbReference type="GO" id="GO:0004252">
    <property type="term" value="F:serine-type endopeptidase activity"/>
    <property type="evidence" value="ECO:0007669"/>
    <property type="project" value="InterPro"/>
</dbReference>
<dbReference type="Pfam" id="PF01694">
    <property type="entry name" value="Rhomboid"/>
    <property type="match status" value="1"/>
</dbReference>
<keyword evidence="4 6" id="KW-0472">Membrane</keyword>
<dbReference type="InterPro" id="IPR050925">
    <property type="entry name" value="Rhomboid_protease_S54"/>
</dbReference>
<keyword evidence="3 6" id="KW-1133">Transmembrane helix</keyword>
<dbReference type="GO" id="GO:0016020">
    <property type="term" value="C:membrane"/>
    <property type="evidence" value="ECO:0007669"/>
    <property type="project" value="UniProtKB-SubCell"/>
</dbReference>
<keyword evidence="2 6" id="KW-0812">Transmembrane</keyword>
<evidence type="ECO:0000313" key="9">
    <source>
        <dbReference type="Proteomes" id="UP001165082"/>
    </source>
</evidence>
<evidence type="ECO:0000256" key="4">
    <source>
        <dbReference type="ARBA" id="ARBA00023136"/>
    </source>
</evidence>
<dbReference type="PANTHER" id="PTHR43731:SF26">
    <property type="entry name" value="RHOMBOID-LIKE PROTEIN 10, CHLOROPLASTIC"/>
    <property type="match status" value="1"/>
</dbReference>
<dbReference type="InterPro" id="IPR022764">
    <property type="entry name" value="Peptidase_S54_rhomboid_dom"/>
</dbReference>
<dbReference type="EMBL" id="BRXZ01001186">
    <property type="protein sequence ID" value="GMH64756.1"/>
    <property type="molecule type" value="Genomic_DNA"/>
</dbReference>
<evidence type="ECO:0000259" key="7">
    <source>
        <dbReference type="Pfam" id="PF01694"/>
    </source>
</evidence>
<evidence type="ECO:0000313" key="8">
    <source>
        <dbReference type="EMBL" id="GMH64756.1"/>
    </source>
</evidence>
<evidence type="ECO:0000256" key="3">
    <source>
        <dbReference type="ARBA" id="ARBA00022989"/>
    </source>
</evidence>
<dbReference type="PANTHER" id="PTHR43731">
    <property type="entry name" value="RHOMBOID PROTEASE"/>
    <property type="match status" value="1"/>
</dbReference>
<proteinExistence type="predicted"/>
<evidence type="ECO:0000256" key="6">
    <source>
        <dbReference type="SAM" id="Phobius"/>
    </source>
</evidence>